<dbReference type="GO" id="GO:0005634">
    <property type="term" value="C:nucleus"/>
    <property type="evidence" value="ECO:0007669"/>
    <property type="project" value="UniProtKB-SubCell"/>
</dbReference>
<evidence type="ECO:0000256" key="5">
    <source>
        <dbReference type="ARBA" id="ARBA00023242"/>
    </source>
</evidence>
<evidence type="ECO:0000259" key="7">
    <source>
        <dbReference type="PROSITE" id="PS50863"/>
    </source>
</evidence>
<keyword evidence="3" id="KW-0238">DNA-binding</keyword>
<feature type="compositionally biased region" description="Low complexity" evidence="6">
    <location>
        <begin position="169"/>
        <end position="183"/>
    </location>
</feature>
<organism evidence="8">
    <name type="scientific">Panicum hallii</name>
    <dbReference type="NCBI Taxonomy" id="206008"/>
    <lineage>
        <taxon>Eukaryota</taxon>
        <taxon>Viridiplantae</taxon>
        <taxon>Streptophyta</taxon>
        <taxon>Embryophyta</taxon>
        <taxon>Tracheophyta</taxon>
        <taxon>Spermatophyta</taxon>
        <taxon>Magnoliopsida</taxon>
        <taxon>Liliopsida</taxon>
        <taxon>Poales</taxon>
        <taxon>Poaceae</taxon>
        <taxon>PACMAD clade</taxon>
        <taxon>Panicoideae</taxon>
        <taxon>Panicodae</taxon>
        <taxon>Paniceae</taxon>
        <taxon>Panicinae</taxon>
        <taxon>Panicum</taxon>
        <taxon>Panicum sect. Panicum</taxon>
    </lineage>
</organism>
<evidence type="ECO:0000256" key="6">
    <source>
        <dbReference type="SAM" id="MobiDB-lite"/>
    </source>
</evidence>
<dbReference type="SMART" id="SM01019">
    <property type="entry name" value="B3"/>
    <property type="match status" value="2"/>
</dbReference>
<dbReference type="InterPro" id="IPR015300">
    <property type="entry name" value="DNA-bd_pseudobarrel_sf"/>
</dbReference>
<feature type="domain" description="TF-B3" evidence="7">
    <location>
        <begin position="226"/>
        <end position="323"/>
    </location>
</feature>
<comment type="subcellular location">
    <subcellularLocation>
        <location evidence="1">Nucleus</location>
    </subcellularLocation>
</comment>
<keyword evidence="2" id="KW-0805">Transcription regulation</keyword>
<dbReference type="CDD" id="cd10017">
    <property type="entry name" value="B3_DNA"/>
    <property type="match status" value="2"/>
</dbReference>
<dbReference type="Gene3D" id="2.40.330.10">
    <property type="entry name" value="DNA-binding pseudobarrel domain"/>
    <property type="match status" value="2"/>
</dbReference>
<dbReference type="GO" id="GO:0003677">
    <property type="term" value="F:DNA binding"/>
    <property type="evidence" value="ECO:0007669"/>
    <property type="project" value="UniProtKB-KW"/>
</dbReference>
<evidence type="ECO:0000256" key="2">
    <source>
        <dbReference type="ARBA" id="ARBA00023015"/>
    </source>
</evidence>
<dbReference type="AlphaFoldDB" id="A0A2S3IK34"/>
<dbReference type="EMBL" id="CM008054">
    <property type="protein sequence ID" value="PAN46105.1"/>
    <property type="molecule type" value="Genomic_DNA"/>
</dbReference>
<dbReference type="PANTHER" id="PTHR31391:SF121">
    <property type="entry name" value="B3 DOMAIN-CONTAINING PROTEIN OS08G0325100-RELATED"/>
    <property type="match status" value="1"/>
</dbReference>
<dbReference type="SUPFAM" id="SSF101936">
    <property type="entry name" value="DNA-binding pseudobarrel domain"/>
    <property type="match status" value="2"/>
</dbReference>
<evidence type="ECO:0000256" key="1">
    <source>
        <dbReference type="ARBA" id="ARBA00004123"/>
    </source>
</evidence>
<evidence type="ECO:0000256" key="4">
    <source>
        <dbReference type="ARBA" id="ARBA00023163"/>
    </source>
</evidence>
<protein>
    <recommendedName>
        <fullName evidence="7">TF-B3 domain-containing protein</fullName>
    </recommendedName>
</protein>
<dbReference type="PANTHER" id="PTHR31391">
    <property type="entry name" value="B3 DOMAIN-CONTAINING PROTEIN OS11G0197600-RELATED"/>
    <property type="match status" value="1"/>
</dbReference>
<dbReference type="EMBL" id="CM008054">
    <property type="protein sequence ID" value="PVH31503.1"/>
    <property type="molecule type" value="Genomic_DNA"/>
</dbReference>
<dbReference type="Gramene" id="PAN46105">
    <property type="protein sequence ID" value="PAN46105"/>
    <property type="gene ID" value="PAHAL_9G163700"/>
</dbReference>
<reference evidence="8" key="1">
    <citation type="submission" date="2018-04" db="EMBL/GenBank/DDBJ databases">
        <title>WGS assembly of Panicum hallii.</title>
        <authorList>
            <person name="Lovell J."/>
            <person name="Jenkins J."/>
            <person name="Lowry D."/>
            <person name="Mamidi S."/>
            <person name="Sreedasyam A."/>
            <person name="Weng X."/>
            <person name="Barry K."/>
            <person name="Bonette J."/>
            <person name="Campitelli B."/>
            <person name="Daum C."/>
            <person name="Gordon S."/>
            <person name="Gould B."/>
            <person name="Lipzen A."/>
            <person name="Macqueen A."/>
            <person name="Palacio-Mejia J."/>
            <person name="Plott C."/>
            <person name="Shakirov E."/>
            <person name="Shu S."/>
            <person name="Yoshinaga Y."/>
            <person name="Zane M."/>
            <person name="Rokhsar D."/>
            <person name="Grimwood J."/>
            <person name="Schmutz J."/>
            <person name="Juenger T."/>
        </authorList>
    </citation>
    <scope>NUCLEOTIDE SEQUENCE [LARGE SCALE GENOMIC DNA]</scope>
    <source>
        <strain evidence="8">FIL2</strain>
    </source>
</reference>
<accession>A0A2S3IK34</accession>
<keyword evidence="4" id="KW-0804">Transcription</keyword>
<dbReference type="InterPro" id="IPR003340">
    <property type="entry name" value="B3_DNA-bd"/>
</dbReference>
<name>A0A2S3IK34_9POAL</name>
<evidence type="ECO:0000256" key="3">
    <source>
        <dbReference type="ARBA" id="ARBA00023125"/>
    </source>
</evidence>
<dbReference type="PROSITE" id="PS50863">
    <property type="entry name" value="B3"/>
    <property type="match status" value="2"/>
</dbReference>
<feature type="domain" description="TF-B3" evidence="7">
    <location>
        <begin position="24"/>
        <end position="117"/>
    </location>
</feature>
<feature type="region of interest" description="Disordered" evidence="6">
    <location>
        <begin position="130"/>
        <end position="191"/>
    </location>
</feature>
<dbReference type="Pfam" id="PF02362">
    <property type="entry name" value="B3"/>
    <property type="match status" value="2"/>
</dbReference>
<keyword evidence="5" id="KW-0539">Nucleus</keyword>
<dbReference type="Proteomes" id="UP000243499">
    <property type="component" value="Chromosome 9"/>
</dbReference>
<sequence>MRKPGKRCKETDAHYYWNRSDEHDRYFFKVLAGDFRERLGIPDKFVQHIRGRIAKTVKLESRTGCTFDVEVAKSLDKVVLQTGWKAFACAHDLKMWDFLVFKYDGTPRLKVLIFDLSCCEKVLPCHTRDRGEGEEQIENSRSCDDFPMKSPGNKRKAWKQREGCMNANTSSTSLSDSSGGSMSPEDQKSHSVPSYILPRRTFLTFELKKKLKEKVRAICSKTPIYGCVMKKTSIEGKPQTMDISGEYADVYLPFDDQTLLLQHLGKSWEVRCHIQKSNFPSKRLLKGWKQFARDNNLQVGDLCLFELLENREYTMNVHIIREK</sequence>
<gene>
    <name evidence="8" type="ORF">PAHAL_9G163700</name>
</gene>
<dbReference type="Gramene" id="PVH31503">
    <property type="protein sequence ID" value="PVH31503"/>
    <property type="gene ID" value="PAHAL_9G163700"/>
</dbReference>
<dbReference type="InterPro" id="IPR044837">
    <property type="entry name" value="REM16-like"/>
</dbReference>
<proteinExistence type="predicted"/>
<evidence type="ECO:0000313" key="8">
    <source>
        <dbReference type="EMBL" id="PAN46105.1"/>
    </source>
</evidence>